<dbReference type="InterPro" id="IPR058624">
    <property type="entry name" value="MdtA-like_HH"/>
</dbReference>
<feature type="domain" description="Multidrug resistance protein MdtA-like alpha-helical hairpin" evidence="3">
    <location>
        <begin position="107"/>
        <end position="172"/>
    </location>
</feature>
<dbReference type="PROSITE" id="PS51257">
    <property type="entry name" value="PROKAR_LIPOPROTEIN"/>
    <property type="match status" value="1"/>
</dbReference>
<accession>A0A2U2N341</accession>
<proteinExistence type="inferred from homology"/>
<dbReference type="GO" id="GO:1990281">
    <property type="term" value="C:efflux pump complex"/>
    <property type="evidence" value="ECO:0007669"/>
    <property type="project" value="TreeGrafter"/>
</dbReference>
<sequence length="374" mass="39918">MGRGTWHLRHTPAIAVLAVLLGACSADQPEPRVEASTPRPIAWAEARPDDAAPVRVLPGVLRAEQRAPLSFEVAGRVAEVRVAEGDRFAAGATLARLEPESFRLTLRAREGELAEARARLAEAEDDFRRQQRLHEGGHISRAALDTAAAQRDTARGRVDAAEAQVALARDALADTVLRAPYAGEVAQRRVEPAQRVAAGEPVLQIQGRGPLEVALSLPETLVDRLQPASLHEVHLPVRNGVTLSARVREIAADTGDSNAYPVTLALLDPPPGLRAGLTAEVHLRLRAKQADEGVTIPATAFLPGPGETAWAFVYDPGSATVERREIRVASLAGDRARVSAGLAPGEIVAARGVAFLRDGQRVTRLHTGPARYQP</sequence>
<dbReference type="Gene3D" id="2.40.50.100">
    <property type="match status" value="1"/>
</dbReference>
<dbReference type="Gene3D" id="1.10.287.470">
    <property type="entry name" value="Helix hairpin bin"/>
    <property type="match status" value="1"/>
</dbReference>
<dbReference type="PANTHER" id="PTHR30469:SF15">
    <property type="entry name" value="HLYD FAMILY OF SECRETION PROTEINS"/>
    <property type="match status" value="1"/>
</dbReference>
<evidence type="ECO:0000256" key="2">
    <source>
        <dbReference type="SAM" id="Coils"/>
    </source>
</evidence>
<dbReference type="OrthoDB" id="1185083at2"/>
<comment type="caution">
    <text evidence="4">The sequence shown here is derived from an EMBL/GenBank/DDBJ whole genome shotgun (WGS) entry which is preliminary data.</text>
</comment>
<dbReference type="RefSeq" id="WP_109678074.1">
    <property type="nucleotide sequence ID" value="NZ_CP086615.1"/>
</dbReference>
<evidence type="ECO:0000256" key="1">
    <source>
        <dbReference type="ARBA" id="ARBA00009477"/>
    </source>
</evidence>
<comment type="similarity">
    <text evidence="1">Belongs to the membrane fusion protein (MFP) (TC 8.A.1) family.</text>
</comment>
<gene>
    <name evidence="4" type="ORF">DEM34_08120</name>
</gene>
<evidence type="ECO:0000313" key="5">
    <source>
        <dbReference type="Proteomes" id="UP000245474"/>
    </source>
</evidence>
<evidence type="ECO:0000313" key="4">
    <source>
        <dbReference type="EMBL" id="PWG63520.1"/>
    </source>
</evidence>
<dbReference type="Gene3D" id="2.40.420.20">
    <property type="match status" value="1"/>
</dbReference>
<dbReference type="InterPro" id="IPR006143">
    <property type="entry name" value="RND_pump_MFP"/>
</dbReference>
<dbReference type="Proteomes" id="UP000245474">
    <property type="component" value="Unassembled WGS sequence"/>
</dbReference>
<dbReference type="Pfam" id="PF25876">
    <property type="entry name" value="HH_MFP_RND"/>
    <property type="match status" value="1"/>
</dbReference>
<evidence type="ECO:0000259" key="3">
    <source>
        <dbReference type="Pfam" id="PF25876"/>
    </source>
</evidence>
<dbReference type="SUPFAM" id="SSF111369">
    <property type="entry name" value="HlyD-like secretion proteins"/>
    <property type="match status" value="1"/>
</dbReference>
<reference evidence="4 5" key="1">
    <citation type="submission" date="2018-05" db="EMBL/GenBank/DDBJ databases">
        <title>Spiribacter halobius sp. nov., a moderately halophilic bacterium isolated from marine solar saltern.</title>
        <authorList>
            <person name="Zheng W.-S."/>
            <person name="Lu D.-C."/>
            <person name="Du Z.-J."/>
        </authorList>
    </citation>
    <scope>NUCLEOTIDE SEQUENCE [LARGE SCALE GENOMIC DNA]</scope>
    <source>
        <strain evidence="4 5">E85</strain>
    </source>
</reference>
<organism evidence="4 5">
    <name type="scientific">Sediminicurvatus halobius</name>
    <dbReference type="NCBI Taxonomy" id="2182432"/>
    <lineage>
        <taxon>Bacteria</taxon>
        <taxon>Pseudomonadati</taxon>
        <taxon>Pseudomonadota</taxon>
        <taxon>Gammaproteobacteria</taxon>
        <taxon>Chromatiales</taxon>
        <taxon>Ectothiorhodospiraceae</taxon>
        <taxon>Sediminicurvatus</taxon>
    </lineage>
</organism>
<feature type="coiled-coil region" evidence="2">
    <location>
        <begin position="106"/>
        <end position="164"/>
    </location>
</feature>
<name>A0A2U2N341_9GAMM</name>
<dbReference type="GO" id="GO:0015562">
    <property type="term" value="F:efflux transmembrane transporter activity"/>
    <property type="evidence" value="ECO:0007669"/>
    <property type="project" value="TreeGrafter"/>
</dbReference>
<dbReference type="NCBIfam" id="TIGR01730">
    <property type="entry name" value="RND_mfp"/>
    <property type="match status" value="1"/>
</dbReference>
<keyword evidence="2" id="KW-0175">Coiled coil</keyword>
<protein>
    <recommendedName>
        <fullName evidence="3">Multidrug resistance protein MdtA-like alpha-helical hairpin domain-containing protein</fullName>
    </recommendedName>
</protein>
<dbReference type="AlphaFoldDB" id="A0A2U2N341"/>
<keyword evidence="5" id="KW-1185">Reference proteome</keyword>
<dbReference type="PANTHER" id="PTHR30469">
    <property type="entry name" value="MULTIDRUG RESISTANCE PROTEIN MDTA"/>
    <property type="match status" value="1"/>
</dbReference>
<dbReference type="EMBL" id="QFFI01000010">
    <property type="protein sequence ID" value="PWG63520.1"/>
    <property type="molecule type" value="Genomic_DNA"/>
</dbReference>